<feature type="region of interest" description="Disordered" evidence="2">
    <location>
        <begin position="1404"/>
        <end position="1493"/>
    </location>
</feature>
<feature type="region of interest" description="Disordered" evidence="2">
    <location>
        <begin position="2096"/>
        <end position="2115"/>
    </location>
</feature>
<evidence type="ECO:0000256" key="2">
    <source>
        <dbReference type="SAM" id="MobiDB-lite"/>
    </source>
</evidence>
<keyword evidence="4" id="KW-1185">Reference proteome</keyword>
<feature type="region of interest" description="Disordered" evidence="2">
    <location>
        <begin position="2677"/>
        <end position="2724"/>
    </location>
</feature>
<feature type="compositionally biased region" description="Polar residues" evidence="2">
    <location>
        <begin position="1551"/>
        <end position="1564"/>
    </location>
</feature>
<feature type="region of interest" description="Disordered" evidence="2">
    <location>
        <begin position="1598"/>
        <end position="1644"/>
    </location>
</feature>
<name>A0A0S4IM20_BODSA</name>
<keyword evidence="1" id="KW-0175">Coiled coil</keyword>
<reference evidence="4" key="1">
    <citation type="submission" date="2015-09" db="EMBL/GenBank/DDBJ databases">
        <authorList>
            <consortium name="Pathogen Informatics"/>
        </authorList>
    </citation>
    <scope>NUCLEOTIDE SEQUENCE [LARGE SCALE GENOMIC DNA]</scope>
    <source>
        <strain evidence="4">Lake Konstanz</strain>
    </source>
</reference>
<feature type="region of interest" description="Disordered" evidence="2">
    <location>
        <begin position="2736"/>
        <end position="2789"/>
    </location>
</feature>
<gene>
    <name evidence="3" type="ORF">BSAL_61875</name>
</gene>
<feature type="compositionally biased region" description="Basic and acidic residues" evidence="2">
    <location>
        <begin position="1470"/>
        <end position="1480"/>
    </location>
</feature>
<evidence type="ECO:0000256" key="1">
    <source>
        <dbReference type="SAM" id="Coils"/>
    </source>
</evidence>
<feature type="compositionally biased region" description="Low complexity" evidence="2">
    <location>
        <begin position="1458"/>
        <end position="1467"/>
    </location>
</feature>
<feature type="coiled-coil region" evidence="1">
    <location>
        <begin position="1671"/>
        <end position="1747"/>
    </location>
</feature>
<feature type="compositionally biased region" description="Polar residues" evidence="2">
    <location>
        <begin position="2136"/>
        <end position="2180"/>
    </location>
</feature>
<sequence>MSVPLSAPSSFVPIEERQAAWNEAKQMASDASKSRKDRIDNSFKMVVSPSNDLPPEVVLAASRSNRVVGFSDTGGNEGLSRVSEAARAVSQRQESKRSRVFRELHQQRAEQSHFITFRLMNNGALRQVLEHMFRIAWSHGSDLEDGRMSRRNFRIFLEEMSVTTFSPYDRFEPRSVIVIRDKNAAGMETADEVQLLRFGYENVDTLFDYGLDRIGRVVVTAMGASPDFDETQRRGVIPGGSPVLGNSQMFPQRQENDTDDRLTFHEFLIANIECVHRMIPPDYYPPLTTKPEVHNIILETFFFHMFGKPYIANQIPTSFDDLNMVETMAEVIGNSYDLLADVFLYCVAPTKYEEWTEQERLDRYVKIACGDACIEFEALMDAVKKFRMPLNLLAAEPTYELFCRYDAGIKKERAVIDFQGFTLVCAHMAFTLFLTNAAYPTPQSKFQRLVEQYISPQFERRQTIPLPQSASKMVTLEAIKPERATVGTELWVFGTEFPIRATQNGHRCPLYVRFNDTIAKGACMSTTVGNVIVPRLPTTPDTITQVSLADGEEPGTFVVRLEAKTIALVYISNDRLRWTQSQTVRLSFEDVLATYVIPNDIVQTLRSLFSAFGEKGPDYELNGDVLQGPTYLSIPYYSKMCQQLPLCVFDDGDTSQYPTRHTKFFESAKPRSDALDITVPVLTFPELVNTIFKQFISQHGPDERLIETLAIALSGAQAVIDKQLLEKRPRRSNTAMGAARLAEYQKILSQVHAQTVREGNCVNCGQDPVVRAGENPFIDLEMIKRPALKKREDTAPDMVFSRAIAVFSDSLPRDAVSEEITESQFTKMTVEQADLLSDRGKLYFLNNLVQRLLDTHEEDFQALEMRFAKSVEKSRTHGRYVTMQCLMLQQTLETISDGLSRIGAIVVEHENLVLQDRKARLNGFVAQSDTAYAMLTQLYQGMKATINTVRDMTRLYVTDDEQDVYDVKYMFSEAFTYKQHLMQQTLQLESAIKLRLDEIRCGPDISAEGLVPKKYLSDDGDEDPEQAALRRQMSQAGADLLRRQSSLSRRGEGVSDEEVQHRLQAQQEMLEVAFEQKLKESEKKKDQIIREATLLMEGLVAHTQDYIEIPSSLGNPCFKFLHDRGSTLKRTLREFGGAASSINLGGGGGGGGGGGSRRPFVLTEDVGLQSDEDQFPSMLAMQKDLLARGLTNGAKLGGPAVLLRKALTYAKEVLGKYSSNATIFSELSKIIKLELQNVMNPRTRDLVTVPQSESEMYSRDSVVNTELTFSDFAYVSSYVKHQVHLEDLVNLVNVAKEEAAAAAAKAARRGANGRRSDVKVKPSLDVPISPNTAALAARPDEMMGVISLESILPLETRVERLLLQRNAKLLHALHATQEDRCKETATDPLPTKCNVQCEANIITEGSPRRGEDGDDDDGEGKKKKGKKAKKEPDSPSVSRGKGGVETPPRAAAKPPTGTPSKKALAPKTKLKLENNSHQDEDGNGGASVVDEDAMVDAMDNAEAYSLAPSVAQKLQGSDDKTKKKSNTTAGTGKNAMDIPGPSLVRAEDKTIPQSLLNTGQTTEGLMQEKWDEVRSSQQQQQSRANALFLATTADVNISSRQRDVDDEDDEGLDEELHGEDESQNDDEETEDEETDDDDDDTNIDKPFKAVYVEEDVIPEIELISREVRASREAQTREIEASTAKLTAAIEEAMKKAPEAAALHIELQGMVGLVHQLRAKVGTLEEELDRRQDQNKSLRENLSDQKRQAMQNLDGKSVVVREIKGTKAVSIDQQQLDAARQILSDKAMVRSRVAKIIRKYGLSVSPYIQQKFDESVGSGASSGLLELEELMEEVLAHSKSLAMRPHPSAFAVDAPATSVETAASIVSPTNGGGRYKSNFFQALSDDCLKMLRVHFSDDPMQLHGLTPSAQTLIDSDPLSAMPVLARALLHGWDASSVDQMVEATTNDPDAATKKRKKLRVDGDQLGDVPGMLTRKPSHAAAASFFKTLMHNDAQDMISDAEIQTASEAVRQMRVSTPTSKERVMFMIAQHEAAQHETGSGHAMSETSRLSSPAAAGTPFPSIGKLGLHGTNGMMSAVTAVPPLRVPPSLARLGVVSPVSESGEGPFPRSSSSVRMSPQGLGVPRLSLLFPNHHQAHRQQQGASATDFGTRSMNNSPAYVSESPTTCSISTQTKVHTSTIEVQTDDKIQSPASHSHSSDDSMYHIGGAGDDRKPNSDSDDDEFDYAAYYPTAVPNSNRSGEGALDSAAPVAVLSQNGGGAVSRMLLADVTTSSTQTDIHGDVVALSKQRQRLQRAINTRDAATQGDESGRHVFIASLPWHAQASQLLSAVCATTDVPRTHEQPLHQWLIAVLHCLRSNMAPNLEFLAEQLVSLRHASEKARDNIADLSYALLSSAIHAVQVLDESCGGPLQKFLQQYGDVDILRGPRRHLSNNNSETFEEVNALISNLMQHIDHRVSGPRATHVANSQRSLNRWRTHIVLTLLDAMEPELQPCFPQHQRDLMSKLVEYEELSLVQQRQLFFLQTTALSLIIFSHCSRKSFVPLAHAAKVDNTPLPLSLQASSSSYLRMVRDCLLNKILPNTFNDIGLKSTADLSWMTKHFVSRILSFSTEEFSWLHQLSKEQRNESEQQRYDDMLDVVEKSKKWNPSKHDISSLDWLNIVRSAVVIILGPGGRVVPASMHELGPRPEKSAKALPPPSPVISSQQHTVVVDEPQAKQPSSLHEPPSFLRDVSWAKPALHRPNSFSKPINGSAVERQHASTPAKCDTPPPVSTWKAKSGGQPDSSAVRPNRASSLTPTAVMGASAGNTAIGPFGANASSGQQQAFSASSNPSVVSTILHGMVNTVRPLTLGEQRELRDLRELCAGKLTTTNVPPPRSYRAWLDLEARQRVAELRATDLDATPSPVQLQDAVSRALQTVGLNSTPTPANIGSTLSQLSAAQTKIFVQVLRGEELRGSRLPAIE</sequence>
<evidence type="ECO:0000313" key="3">
    <source>
        <dbReference type="EMBL" id="CUF36965.1"/>
    </source>
</evidence>
<dbReference type="Proteomes" id="UP000051952">
    <property type="component" value="Unassembled WGS sequence"/>
</dbReference>
<protein>
    <submittedName>
        <fullName evidence="3">Uncharacterized protein</fullName>
    </submittedName>
</protein>
<accession>A0A0S4IM20</accession>
<dbReference type="EMBL" id="CYKH01000308">
    <property type="protein sequence ID" value="CUF36965.1"/>
    <property type="molecule type" value="Genomic_DNA"/>
</dbReference>
<organism evidence="3 4">
    <name type="scientific">Bodo saltans</name>
    <name type="common">Flagellated protozoan</name>
    <dbReference type="NCBI Taxonomy" id="75058"/>
    <lineage>
        <taxon>Eukaryota</taxon>
        <taxon>Discoba</taxon>
        <taxon>Euglenozoa</taxon>
        <taxon>Kinetoplastea</taxon>
        <taxon>Metakinetoplastina</taxon>
        <taxon>Eubodonida</taxon>
        <taxon>Bodonidae</taxon>
        <taxon>Bodo</taxon>
    </lineage>
</organism>
<dbReference type="VEuPathDB" id="TriTrypDB:BSAL_61875"/>
<proteinExistence type="predicted"/>
<feature type="region of interest" description="Disordered" evidence="2">
    <location>
        <begin position="2133"/>
        <end position="2221"/>
    </location>
</feature>
<feature type="compositionally biased region" description="Acidic residues" evidence="2">
    <location>
        <begin position="1604"/>
        <end position="1641"/>
    </location>
</feature>
<feature type="region of interest" description="Disordered" evidence="2">
    <location>
        <begin position="1506"/>
        <end position="1585"/>
    </location>
</feature>
<feature type="region of interest" description="Disordered" evidence="2">
    <location>
        <begin position="2035"/>
        <end position="2054"/>
    </location>
</feature>
<evidence type="ECO:0000313" key="4">
    <source>
        <dbReference type="Proteomes" id="UP000051952"/>
    </source>
</evidence>